<feature type="transmembrane region" description="Helical" evidence="1">
    <location>
        <begin position="54"/>
        <end position="72"/>
    </location>
</feature>
<dbReference type="PANTHER" id="PTHR42109:SF2">
    <property type="entry name" value="INTEGRAL MEMBRANE PROTEIN"/>
    <property type="match status" value="1"/>
</dbReference>
<dbReference type="PANTHER" id="PTHR42109">
    <property type="entry name" value="UNPLACED GENOMIC SCAFFOLD UM_SCAF_CONTIG_1.265, WHOLE GENOME SHOTGUN SEQUENCE"/>
    <property type="match status" value="1"/>
</dbReference>
<dbReference type="HOGENOM" id="CLU_1713020_0_0_1"/>
<reference evidence="3 4" key="1">
    <citation type="submission" date="2015-01" db="EMBL/GenBank/DDBJ databases">
        <title>The Genome Sequence of Exophiala spinifera CBS89968.</title>
        <authorList>
            <consortium name="The Broad Institute Genomics Platform"/>
            <person name="Cuomo C."/>
            <person name="de Hoog S."/>
            <person name="Gorbushina A."/>
            <person name="Stielow B."/>
            <person name="Teixiera M."/>
            <person name="Abouelleil A."/>
            <person name="Chapman S.B."/>
            <person name="Priest M."/>
            <person name="Young S.K."/>
            <person name="Wortman J."/>
            <person name="Nusbaum C."/>
            <person name="Birren B."/>
        </authorList>
    </citation>
    <scope>NUCLEOTIDE SEQUENCE [LARGE SCALE GENOMIC DNA]</scope>
    <source>
        <strain evidence="3 4">CBS 89968</strain>
    </source>
</reference>
<dbReference type="Proteomes" id="UP000053328">
    <property type="component" value="Unassembled WGS sequence"/>
</dbReference>
<dbReference type="GeneID" id="27329478"/>
<accession>A0A0D2BGJ4</accession>
<feature type="transmembrane region" description="Helical" evidence="1">
    <location>
        <begin position="122"/>
        <end position="148"/>
    </location>
</feature>
<feature type="transmembrane region" description="Helical" evidence="1">
    <location>
        <begin position="12"/>
        <end position="34"/>
    </location>
</feature>
<dbReference type="VEuPathDB" id="FungiDB:PV08_02395"/>
<keyword evidence="4" id="KW-1185">Reference proteome</keyword>
<proteinExistence type="predicted"/>
<evidence type="ECO:0000259" key="2">
    <source>
        <dbReference type="Pfam" id="PF24800"/>
    </source>
</evidence>
<dbReference type="InterPro" id="IPR056119">
    <property type="entry name" value="DUF7702"/>
</dbReference>
<evidence type="ECO:0000256" key="1">
    <source>
        <dbReference type="SAM" id="Phobius"/>
    </source>
</evidence>
<sequence>MSELVSYHSPWSRLFLAARLLLVVEVVLLCAGGIVKGSSTAHAKVGEDLIKAGYVVLACSLSTLVFLGYIVWREGPARMVGGRKYMVAVTIATPLLTIRLVYGFLAVFNPTSSTWAGVEGSLAAYTLMSLLPEYISAVLLIGAGRLALRDVRAEKRSGRSVRLHERAPAGP</sequence>
<dbReference type="Pfam" id="PF24800">
    <property type="entry name" value="DUF7702"/>
    <property type="match status" value="1"/>
</dbReference>
<organism evidence="3 4">
    <name type="scientific">Exophiala spinifera</name>
    <dbReference type="NCBI Taxonomy" id="91928"/>
    <lineage>
        <taxon>Eukaryota</taxon>
        <taxon>Fungi</taxon>
        <taxon>Dikarya</taxon>
        <taxon>Ascomycota</taxon>
        <taxon>Pezizomycotina</taxon>
        <taxon>Eurotiomycetes</taxon>
        <taxon>Chaetothyriomycetidae</taxon>
        <taxon>Chaetothyriales</taxon>
        <taxon>Herpotrichiellaceae</taxon>
        <taxon>Exophiala</taxon>
    </lineage>
</organism>
<feature type="domain" description="DUF7702" evidence="2">
    <location>
        <begin position="13"/>
        <end position="144"/>
    </location>
</feature>
<dbReference type="EMBL" id="KN847493">
    <property type="protein sequence ID" value="KIW18108.1"/>
    <property type="molecule type" value="Genomic_DNA"/>
</dbReference>
<keyword evidence="1" id="KW-0472">Membrane</keyword>
<feature type="transmembrane region" description="Helical" evidence="1">
    <location>
        <begin position="84"/>
        <end position="102"/>
    </location>
</feature>
<dbReference type="OrthoDB" id="2560628at2759"/>
<gene>
    <name evidence="3" type="ORF">PV08_02395</name>
</gene>
<keyword evidence="1" id="KW-0812">Transmembrane</keyword>
<protein>
    <recommendedName>
        <fullName evidence="2">DUF7702 domain-containing protein</fullName>
    </recommendedName>
</protein>
<dbReference type="AlphaFoldDB" id="A0A0D2BGJ4"/>
<evidence type="ECO:0000313" key="4">
    <source>
        <dbReference type="Proteomes" id="UP000053328"/>
    </source>
</evidence>
<name>A0A0D2BGJ4_9EURO</name>
<evidence type="ECO:0000313" key="3">
    <source>
        <dbReference type="EMBL" id="KIW18108.1"/>
    </source>
</evidence>
<dbReference type="RefSeq" id="XP_016238324.1">
    <property type="nucleotide sequence ID" value="XM_016376754.1"/>
</dbReference>
<keyword evidence="1" id="KW-1133">Transmembrane helix</keyword>